<dbReference type="RefSeq" id="WP_201658506.1">
    <property type="nucleotide sequence ID" value="NZ_JAEQNC010000006.1"/>
</dbReference>
<gene>
    <name evidence="9" type="ORF">JJB09_12950</name>
</gene>
<dbReference type="Pfam" id="PF01594">
    <property type="entry name" value="AI-2E_transport"/>
    <property type="match status" value="1"/>
</dbReference>
<accession>A0A937CL92</accession>
<dbReference type="PROSITE" id="PS51257">
    <property type="entry name" value="PROKAR_LIPOPROTEIN"/>
    <property type="match status" value="1"/>
</dbReference>
<evidence type="ECO:0000256" key="5">
    <source>
        <dbReference type="ARBA" id="ARBA00022692"/>
    </source>
</evidence>
<evidence type="ECO:0000256" key="7">
    <source>
        <dbReference type="ARBA" id="ARBA00023136"/>
    </source>
</evidence>
<evidence type="ECO:0000256" key="4">
    <source>
        <dbReference type="ARBA" id="ARBA00022475"/>
    </source>
</evidence>
<evidence type="ECO:0000256" key="2">
    <source>
        <dbReference type="ARBA" id="ARBA00009773"/>
    </source>
</evidence>
<keyword evidence="4" id="KW-1003">Cell membrane</keyword>
<comment type="subcellular location">
    <subcellularLocation>
        <location evidence="1">Cell membrane</location>
        <topology evidence="1">Multi-pass membrane protein</topology>
    </subcellularLocation>
</comment>
<keyword evidence="3" id="KW-0813">Transport</keyword>
<sequence>MDPKVSDPVFAPSRPPVLHAALQIALVALLVYACSRIALPFIGILLWSVILAAMLYPLHLHLRARVGNRWSATIIGLVGVAVMLVPMLMVVTSLGSSIYALVSGLQNHSLTIPAPPPRLADLPVIGKKLADGWSLVATNMPMALAKYGPMLSKSAAWLASFAGGLATGGLSFVLSIGIAALIVAYAEGATGFVRRLMSTITNDEARGARLVKLTAATIRGVALGVVGVALIQTLLIGIGFFAIGIPAAGALTLITFLVAVVQIPALLVTIPIIGYVLATEATTPAMVFTVWTVVAGLSDNVLKPIMLGRGLDVPMPVILIGVIGGMIADGLLGLFIGPVLLAVGYVLLIEWLYPSTDDTHLHIGEPAP</sequence>
<keyword evidence="6 8" id="KW-1133">Transmembrane helix</keyword>
<comment type="similarity">
    <text evidence="2">Belongs to the autoinducer-2 exporter (AI-2E) (TC 2.A.86) family.</text>
</comment>
<dbReference type="AlphaFoldDB" id="A0A937CL92"/>
<feature type="transmembrane region" description="Helical" evidence="8">
    <location>
        <begin position="281"/>
        <end position="298"/>
    </location>
</feature>
<proteinExistence type="inferred from homology"/>
<feature type="transmembrane region" description="Helical" evidence="8">
    <location>
        <begin position="70"/>
        <end position="91"/>
    </location>
</feature>
<evidence type="ECO:0000313" key="9">
    <source>
        <dbReference type="EMBL" id="MBL0372935.1"/>
    </source>
</evidence>
<evidence type="ECO:0000313" key="10">
    <source>
        <dbReference type="Proteomes" id="UP000633219"/>
    </source>
</evidence>
<feature type="transmembrane region" description="Helical" evidence="8">
    <location>
        <begin position="250"/>
        <end position="275"/>
    </location>
</feature>
<dbReference type="PANTHER" id="PTHR21716:SF67">
    <property type="entry name" value="TRANSPORT PROTEIN YDIK-RELATED"/>
    <property type="match status" value="1"/>
</dbReference>
<protein>
    <submittedName>
        <fullName evidence="9">AI-2E family transporter</fullName>
    </submittedName>
</protein>
<organism evidence="9 10">
    <name type="scientific">Rhizobium setariae</name>
    <dbReference type="NCBI Taxonomy" id="2801340"/>
    <lineage>
        <taxon>Bacteria</taxon>
        <taxon>Pseudomonadati</taxon>
        <taxon>Pseudomonadota</taxon>
        <taxon>Alphaproteobacteria</taxon>
        <taxon>Hyphomicrobiales</taxon>
        <taxon>Rhizobiaceae</taxon>
        <taxon>Rhizobium/Agrobacterium group</taxon>
        <taxon>Rhizobium</taxon>
    </lineage>
</organism>
<dbReference type="InterPro" id="IPR002549">
    <property type="entry name" value="AI-2E-like"/>
</dbReference>
<evidence type="ECO:0000256" key="6">
    <source>
        <dbReference type="ARBA" id="ARBA00022989"/>
    </source>
</evidence>
<keyword evidence="7 8" id="KW-0472">Membrane</keyword>
<dbReference type="GO" id="GO:0005886">
    <property type="term" value="C:plasma membrane"/>
    <property type="evidence" value="ECO:0007669"/>
    <property type="project" value="UniProtKB-SubCell"/>
</dbReference>
<feature type="transmembrane region" description="Helical" evidence="8">
    <location>
        <begin position="221"/>
        <end position="243"/>
    </location>
</feature>
<evidence type="ECO:0000256" key="3">
    <source>
        <dbReference type="ARBA" id="ARBA00022448"/>
    </source>
</evidence>
<dbReference type="EMBL" id="JAEQNC010000006">
    <property type="protein sequence ID" value="MBL0372935.1"/>
    <property type="molecule type" value="Genomic_DNA"/>
</dbReference>
<name>A0A937CL92_9HYPH</name>
<feature type="transmembrane region" description="Helical" evidence="8">
    <location>
        <begin position="334"/>
        <end position="353"/>
    </location>
</feature>
<reference evidence="9" key="1">
    <citation type="submission" date="2021-01" db="EMBL/GenBank/DDBJ databases">
        <title>Rhizobium sp. strain KVB221 16S ribosomal RNA gene Genome sequencing and assembly.</title>
        <authorList>
            <person name="Kang M."/>
        </authorList>
    </citation>
    <scope>NUCLEOTIDE SEQUENCE</scope>
    <source>
        <strain evidence="9">KVB221</strain>
    </source>
</reference>
<comment type="caution">
    <text evidence="9">The sequence shown here is derived from an EMBL/GenBank/DDBJ whole genome shotgun (WGS) entry which is preliminary data.</text>
</comment>
<evidence type="ECO:0000256" key="8">
    <source>
        <dbReference type="SAM" id="Phobius"/>
    </source>
</evidence>
<feature type="transmembrane region" description="Helical" evidence="8">
    <location>
        <begin position="156"/>
        <end position="186"/>
    </location>
</feature>
<feature type="transmembrane region" description="Helical" evidence="8">
    <location>
        <begin position="310"/>
        <end position="328"/>
    </location>
</feature>
<evidence type="ECO:0000256" key="1">
    <source>
        <dbReference type="ARBA" id="ARBA00004651"/>
    </source>
</evidence>
<dbReference type="Proteomes" id="UP000633219">
    <property type="component" value="Unassembled WGS sequence"/>
</dbReference>
<keyword evidence="5 8" id="KW-0812">Transmembrane</keyword>
<dbReference type="PANTHER" id="PTHR21716">
    <property type="entry name" value="TRANSMEMBRANE PROTEIN"/>
    <property type="match status" value="1"/>
</dbReference>
<feature type="transmembrane region" description="Helical" evidence="8">
    <location>
        <begin position="41"/>
        <end position="58"/>
    </location>
</feature>
<keyword evidence="10" id="KW-1185">Reference proteome</keyword>